<evidence type="ECO:0000313" key="1">
    <source>
        <dbReference type="EMBL" id="MDO5976917.1"/>
    </source>
</evidence>
<dbReference type="RefSeq" id="WP_303304247.1">
    <property type="nucleotide sequence ID" value="NZ_BAABDA010000011.1"/>
</dbReference>
<keyword evidence="2" id="KW-1185">Reference proteome</keyword>
<sequence length="179" mass="20632">MSNELLQAKLEVLGVFFLVKKIRDRYEDYFAISKEEACKQIESETQEKDPDRSVSMSSFKRILNFELKPIISFGQMNNLTHWFTDGNFKTFHKYITKHEEAILEHNNMSDDKVQLLLNKIKNHRSKTKTSILSKDKRRTNSVEISGIESGKDTKITIKGEKSNISIGQIKSGDNTSLDL</sequence>
<name>A0ABT8WVL4_9FLAO</name>
<evidence type="ECO:0000313" key="2">
    <source>
        <dbReference type="Proteomes" id="UP001176806"/>
    </source>
</evidence>
<comment type="caution">
    <text evidence="1">The sequence shown here is derived from an EMBL/GenBank/DDBJ whole genome shotgun (WGS) entry which is preliminary data.</text>
</comment>
<dbReference type="Proteomes" id="UP001176806">
    <property type="component" value="Unassembled WGS sequence"/>
</dbReference>
<accession>A0ABT8WVL4</accession>
<protein>
    <submittedName>
        <fullName evidence="1">Uncharacterized protein</fullName>
    </submittedName>
</protein>
<organism evidence="1 2">
    <name type="scientific">Flavivirga jejuensis</name>
    <dbReference type="NCBI Taxonomy" id="870487"/>
    <lineage>
        <taxon>Bacteria</taxon>
        <taxon>Pseudomonadati</taxon>
        <taxon>Bacteroidota</taxon>
        <taxon>Flavobacteriia</taxon>
        <taxon>Flavobacteriales</taxon>
        <taxon>Flavobacteriaceae</taxon>
        <taxon>Flavivirga</taxon>
    </lineage>
</organism>
<gene>
    <name evidence="1" type="ORF">Q4Q40_22175</name>
</gene>
<reference evidence="1" key="1">
    <citation type="submission" date="2023-07" db="EMBL/GenBank/DDBJ databases">
        <title>Two novel species in the genus Flavivirga.</title>
        <authorList>
            <person name="Kwon K."/>
        </authorList>
    </citation>
    <scope>NUCLEOTIDE SEQUENCE</scope>
    <source>
        <strain evidence="1">KACC 14158</strain>
    </source>
</reference>
<dbReference type="EMBL" id="JAUOEL010000009">
    <property type="protein sequence ID" value="MDO5976917.1"/>
    <property type="molecule type" value="Genomic_DNA"/>
</dbReference>
<proteinExistence type="predicted"/>